<proteinExistence type="predicted"/>
<dbReference type="KEGG" id="vg:26640997"/>
<protein>
    <submittedName>
        <fullName evidence="1">Uncharacterized protein</fullName>
    </submittedName>
</protein>
<dbReference type="EMBL" id="KP027447">
    <property type="protein sequence ID" value="AJA42300.1"/>
    <property type="molecule type" value="Genomic_DNA"/>
</dbReference>
<dbReference type="GeneID" id="26640997"/>
<accession>A0A0D3MWE7</accession>
<reference evidence="1 2" key="1">
    <citation type="journal article" date="2015" name="Appl. Environ. Microbiol.">
        <title>Two Phages, phiIPLA-RODI and phiIPLA-C1C, Lyse Mono- and Dual-Species Staphylococcal Biofilms.</title>
        <authorList>
            <person name="Gutierrez D."/>
            <person name="Vandenheuvel D."/>
            <person name="Martinez B."/>
            <person name="Rodriguez A."/>
            <person name="Lavigne R."/>
            <person name="Garcia P."/>
        </authorList>
    </citation>
    <scope>NUCLEOTIDE SEQUENCE [LARGE SCALE GENOMIC DNA]</scope>
</reference>
<evidence type="ECO:0000313" key="1">
    <source>
        <dbReference type="EMBL" id="AJA42300.1"/>
    </source>
</evidence>
<dbReference type="Proteomes" id="UP000032689">
    <property type="component" value="Segment"/>
</dbReference>
<name>A0A0D3MWE7_9CAUD</name>
<evidence type="ECO:0000313" key="2">
    <source>
        <dbReference type="Proteomes" id="UP000032689"/>
    </source>
</evidence>
<sequence length="72" mass="8612">MVESKLMYLREPIEVLLKELSNIVNYKEDFIAQCCSIDSTIDTDLYQKQLKLMDKYINMYLDIINIIKNMEE</sequence>
<dbReference type="RefSeq" id="YP_009214580.1">
    <property type="nucleotide sequence ID" value="NC_028962.1"/>
</dbReference>
<organism evidence="1 2">
    <name type="scientific">Staphylococcus phage vB_SepM_ phiIPLA-C1C</name>
    <dbReference type="NCBI Taxonomy" id="1572704"/>
    <lineage>
        <taxon>Viruses</taxon>
        <taxon>Duplodnaviria</taxon>
        <taxon>Heunggongvirae</taxon>
        <taxon>Uroviricota</taxon>
        <taxon>Caudoviricetes</taxon>
        <taxon>Herelleviridae</taxon>
        <taxon>Twortvirinae</taxon>
        <taxon>Sepunavirus</taxon>
        <taxon>Sepunavirus IPLAC1C</taxon>
    </lineage>
</organism>
<keyword evidence="2" id="KW-1185">Reference proteome</keyword>